<dbReference type="AlphaFoldDB" id="A0A2A4CMW5"/>
<dbReference type="PANTHER" id="PTHR35335">
    <property type="entry name" value="UPF0716 PROTEIN FXSA"/>
    <property type="match status" value="1"/>
</dbReference>
<proteinExistence type="predicted"/>
<feature type="compositionally biased region" description="Basic and acidic residues" evidence="1">
    <location>
        <begin position="136"/>
        <end position="145"/>
    </location>
</feature>
<protein>
    <submittedName>
        <fullName evidence="3">Exlusion protein FxsA</fullName>
    </submittedName>
</protein>
<dbReference type="RefSeq" id="WP_096433098.1">
    <property type="nucleotide sequence ID" value="NZ_NTJD01000005.1"/>
</dbReference>
<reference evidence="3 4" key="1">
    <citation type="submission" date="2017-09" db="EMBL/GenBank/DDBJ databases">
        <title>A multilocus sequence analysis scheme for characterization of bacteria in the genus Thioclava.</title>
        <authorList>
            <person name="Liu Y."/>
            <person name="Shao Z."/>
        </authorList>
    </citation>
    <scope>NUCLEOTIDE SEQUENCE [LARGE SCALE GENOMIC DNA]</scope>
    <source>
        <strain evidence="3 4">CAU 1312</strain>
    </source>
</reference>
<accession>A0A2A4CMW5</accession>
<dbReference type="GO" id="GO:0016020">
    <property type="term" value="C:membrane"/>
    <property type="evidence" value="ECO:0007669"/>
    <property type="project" value="InterPro"/>
</dbReference>
<dbReference type="OrthoDB" id="9792788at2"/>
<evidence type="ECO:0000313" key="4">
    <source>
        <dbReference type="Proteomes" id="UP000243507"/>
    </source>
</evidence>
<keyword evidence="4" id="KW-1185">Reference proteome</keyword>
<gene>
    <name evidence="3" type="ORF">CLN94_08325</name>
</gene>
<sequence length="168" mass="18284">MWLFLAFALVPLIEIGLFIQVGGLIGLWPTLGLVLLTAAVGMTLMRSQGAAAMQDLRRSLDEMSDPGRPLAHGAMILFAGALLLTPGFFTDGLGIALLIPKFRDLVLSYISKRVKVQSFSMGGSTIRGAAQDWPEQDWRDPRAPDIIDAEEIDDIPPSRPGDSGWTRH</sequence>
<feature type="region of interest" description="Disordered" evidence="1">
    <location>
        <begin position="135"/>
        <end position="168"/>
    </location>
</feature>
<evidence type="ECO:0000313" key="3">
    <source>
        <dbReference type="EMBL" id="PCD76591.1"/>
    </source>
</evidence>
<dbReference type="InterPro" id="IPR007313">
    <property type="entry name" value="FxsA"/>
</dbReference>
<name>A0A2A4CMW5_9RHOB</name>
<evidence type="ECO:0000256" key="2">
    <source>
        <dbReference type="SAM" id="Phobius"/>
    </source>
</evidence>
<dbReference type="PANTHER" id="PTHR35335:SF1">
    <property type="entry name" value="UPF0716 PROTEIN FXSA"/>
    <property type="match status" value="1"/>
</dbReference>
<feature type="transmembrane region" description="Helical" evidence="2">
    <location>
        <begin position="70"/>
        <end position="89"/>
    </location>
</feature>
<evidence type="ECO:0000256" key="1">
    <source>
        <dbReference type="SAM" id="MobiDB-lite"/>
    </source>
</evidence>
<keyword evidence="2" id="KW-1133">Transmembrane helix</keyword>
<keyword evidence="2" id="KW-0812">Transmembrane</keyword>
<dbReference type="Pfam" id="PF04186">
    <property type="entry name" value="FxsA"/>
    <property type="match status" value="1"/>
</dbReference>
<dbReference type="Proteomes" id="UP000243507">
    <property type="component" value="Unassembled WGS sequence"/>
</dbReference>
<comment type="caution">
    <text evidence="3">The sequence shown here is derived from an EMBL/GenBank/DDBJ whole genome shotgun (WGS) entry which is preliminary data.</text>
</comment>
<organism evidence="3 4">
    <name type="scientific">Pseudothioclava arenosa</name>
    <dbReference type="NCBI Taxonomy" id="1795308"/>
    <lineage>
        <taxon>Bacteria</taxon>
        <taxon>Pseudomonadati</taxon>
        <taxon>Pseudomonadota</taxon>
        <taxon>Alphaproteobacteria</taxon>
        <taxon>Rhodobacterales</taxon>
        <taxon>Paracoccaceae</taxon>
        <taxon>Pseudothioclava</taxon>
    </lineage>
</organism>
<dbReference type="NCBIfam" id="NF008528">
    <property type="entry name" value="PRK11463.1-2"/>
    <property type="match status" value="1"/>
</dbReference>
<keyword evidence="2" id="KW-0472">Membrane</keyword>
<dbReference type="EMBL" id="NTJD01000005">
    <property type="protein sequence ID" value="PCD76591.1"/>
    <property type="molecule type" value="Genomic_DNA"/>
</dbReference>